<proteinExistence type="predicted"/>
<dbReference type="KEGG" id="cpoy:GP475_08950"/>
<sequence length="154" mass="17175">MTRAITRGWSGVVVSIPPTINFAMSTDDLFALAESMGLKIEWHSGRASGYYHHHEGVISLREGLTDPMLRCTLAHEIAHAIRGDNPCDTEWANRRMERAADLLAASLLISVEDYAQAEILHGPTPAAIAQELGVTRHILETWQTSHRNFQVQNY</sequence>
<dbReference type="Pfam" id="PF06114">
    <property type="entry name" value="Peptidase_M78"/>
    <property type="match status" value="1"/>
</dbReference>
<evidence type="ECO:0000259" key="1">
    <source>
        <dbReference type="Pfam" id="PF06114"/>
    </source>
</evidence>
<keyword evidence="3" id="KW-1185">Reference proteome</keyword>
<dbReference type="Gene3D" id="1.10.10.2910">
    <property type="match status" value="1"/>
</dbReference>
<dbReference type="Proteomes" id="UP000516320">
    <property type="component" value="Chromosome"/>
</dbReference>
<evidence type="ECO:0000313" key="3">
    <source>
        <dbReference type="Proteomes" id="UP000516320"/>
    </source>
</evidence>
<reference evidence="2 3" key="1">
    <citation type="submission" date="2019-12" db="EMBL/GenBank/DDBJ databases">
        <title>Corynebacterium sp. nov., isolated from feces of the Anser Albifrons in China.</title>
        <authorList>
            <person name="Liu Q."/>
        </authorList>
    </citation>
    <scope>NUCLEOTIDE SEQUENCE [LARGE SCALE GENOMIC DNA]</scope>
    <source>
        <strain evidence="2 3">4H37-19</strain>
    </source>
</reference>
<dbReference type="InterPro" id="IPR010359">
    <property type="entry name" value="IrrE_HExxH"/>
</dbReference>
<gene>
    <name evidence="2" type="ORF">GP475_08950</name>
</gene>
<evidence type="ECO:0000313" key="2">
    <source>
        <dbReference type="EMBL" id="QNQ90754.1"/>
    </source>
</evidence>
<organism evidence="2 3">
    <name type="scientific">Corynebacterium poyangense</name>
    <dbReference type="NCBI Taxonomy" id="2684405"/>
    <lineage>
        <taxon>Bacteria</taxon>
        <taxon>Bacillati</taxon>
        <taxon>Actinomycetota</taxon>
        <taxon>Actinomycetes</taxon>
        <taxon>Mycobacteriales</taxon>
        <taxon>Corynebacteriaceae</taxon>
        <taxon>Corynebacterium</taxon>
    </lineage>
</organism>
<dbReference type="EMBL" id="CP046884">
    <property type="protein sequence ID" value="QNQ90754.1"/>
    <property type="molecule type" value="Genomic_DNA"/>
</dbReference>
<accession>A0A7H0SQC9</accession>
<feature type="domain" description="IrrE N-terminal-like" evidence="1">
    <location>
        <begin position="45"/>
        <end position="139"/>
    </location>
</feature>
<name>A0A7H0SQC9_9CORY</name>
<dbReference type="AlphaFoldDB" id="A0A7H0SQC9"/>
<protein>
    <submittedName>
        <fullName evidence="2">ImmA/IrrE family metallo-endopeptidase</fullName>
    </submittedName>
</protein>